<dbReference type="InterPro" id="IPR038157">
    <property type="entry name" value="FeoA_core_dom"/>
</dbReference>
<keyword evidence="4" id="KW-1185">Reference proteome</keyword>
<dbReference type="HOGENOM" id="CLU_150646_8_2_0"/>
<dbReference type="AlphaFoldDB" id="D3PBF7"/>
<name>D3PBF7_DEFDS</name>
<proteinExistence type="predicted"/>
<dbReference type="InterPro" id="IPR007167">
    <property type="entry name" value="Fe-transptr_FeoA-like"/>
</dbReference>
<protein>
    <submittedName>
        <fullName evidence="3">Ferrous iron transport protein A</fullName>
    </submittedName>
</protein>
<dbReference type="GO" id="GO:0046914">
    <property type="term" value="F:transition metal ion binding"/>
    <property type="evidence" value="ECO:0007669"/>
    <property type="project" value="InterPro"/>
</dbReference>
<sequence length="73" mass="8289">MKIASAKLNKEYIVIDIEKNDTQALKKICSLGILPGLKIKIVQKQPMIIFEVFNSRFAIDNELADKIIVKETN</sequence>
<dbReference type="KEGG" id="ddf:DEFDS_0436"/>
<evidence type="ECO:0000259" key="2">
    <source>
        <dbReference type="SMART" id="SM00899"/>
    </source>
</evidence>
<dbReference type="Gene3D" id="2.30.30.90">
    <property type="match status" value="1"/>
</dbReference>
<gene>
    <name evidence="3" type="ordered locus">DEFDS_0436</name>
</gene>
<dbReference type="EMBL" id="AP011529">
    <property type="protein sequence ID" value="BAI79930.1"/>
    <property type="molecule type" value="Genomic_DNA"/>
</dbReference>
<dbReference type="STRING" id="639282.DEFDS_0436"/>
<dbReference type="OrthoDB" id="532181at2"/>
<evidence type="ECO:0000313" key="3">
    <source>
        <dbReference type="EMBL" id="BAI79930.1"/>
    </source>
</evidence>
<keyword evidence="1" id="KW-0408">Iron</keyword>
<dbReference type="SUPFAM" id="SSF50037">
    <property type="entry name" value="C-terminal domain of transcriptional repressors"/>
    <property type="match status" value="1"/>
</dbReference>
<evidence type="ECO:0000256" key="1">
    <source>
        <dbReference type="ARBA" id="ARBA00023004"/>
    </source>
</evidence>
<dbReference type="Pfam" id="PF04023">
    <property type="entry name" value="FeoA"/>
    <property type="match status" value="1"/>
</dbReference>
<dbReference type="Proteomes" id="UP000001520">
    <property type="component" value="Chromosome"/>
</dbReference>
<accession>D3PBF7</accession>
<dbReference type="RefSeq" id="WP_013007178.1">
    <property type="nucleotide sequence ID" value="NC_013939.1"/>
</dbReference>
<organism evidence="3 4">
    <name type="scientific">Deferribacter desulfuricans (strain DSM 14783 / JCM 11476 / NBRC 101012 / SSM1)</name>
    <dbReference type="NCBI Taxonomy" id="639282"/>
    <lineage>
        <taxon>Bacteria</taxon>
        <taxon>Pseudomonadati</taxon>
        <taxon>Deferribacterota</taxon>
        <taxon>Deferribacteres</taxon>
        <taxon>Deferribacterales</taxon>
        <taxon>Deferribacteraceae</taxon>
        <taxon>Deferribacter</taxon>
    </lineage>
</organism>
<feature type="domain" description="Ferrous iron transporter FeoA-like" evidence="2">
    <location>
        <begin position="1"/>
        <end position="71"/>
    </location>
</feature>
<dbReference type="InterPro" id="IPR008988">
    <property type="entry name" value="Transcriptional_repressor_C"/>
</dbReference>
<dbReference type="eggNOG" id="COG1918">
    <property type="taxonomic scope" value="Bacteria"/>
</dbReference>
<reference evidence="3 4" key="1">
    <citation type="journal article" date="2010" name="DNA Res.">
        <title>Bacterial lifestyle in a deep-sea hydrothermal vent chimney revealed by the genome sequence of the thermophilic bacterium Deferribacter desulfuricans SSM1.</title>
        <authorList>
            <person name="Takaki Y."/>
            <person name="Shimamura S."/>
            <person name="Nakagawa S."/>
            <person name="Fukuhara Y."/>
            <person name="Horikawa H."/>
            <person name="Ankai A."/>
            <person name="Harada T."/>
            <person name="Hosoyama A."/>
            <person name="Oguchi A."/>
            <person name="Fukui S."/>
            <person name="Fujita N."/>
            <person name="Takami H."/>
            <person name="Takai K."/>
        </authorList>
    </citation>
    <scope>NUCLEOTIDE SEQUENCE [LARGE SCALE GENOMIC DNA]</scope>
    <source>
        <strain evidence="4">DSM 14783 / JCM 11476 / NBRC 101012 / SSM1</strain>
    </source>
</reference>
<evidence type="ECO:0000313" key="4">
    <source>
        <dbReference type="Proteomes" id="UP000001520"/>
    </source>
</evidence>
<dbReference type="SMART" id="SM00899">
    <property type="entry name" value="FeoA"/>
    <property type="match status" value="1"/>
</dbReference>